<sequence length="261" mass="29347">MADDEKPTAESSNSKIRESKSVTVAFKLNGSNYPLWSRLMKVAIGSRGGYSHITGKPAPPLPGSREYEEWEETYLIVFSWIVDNIKTDIITDFAHHQTSKAIWESLAVTYESEADLYIVYDLEDKANTITQGNMDLETYYRKIHGMWINADRCQKQPVDCCDKGVNQFRVYSNTKKLLRFLAGLNGEYEGIWRDILKEVPPPSVETTYGWVKRKAARRKIVPPNPSNPTTDSHGSSDSSSGGIGHGFVAQGQRQIHRSGTP</sequence>
<dbReference type="EMBL" id="JBEAFC010000004">
    <property type="protein sequence ID" value="KAL1559308.1"/>
    <property type="molecule type" value="Genomic_DNA"/>
</dbReference>
<organism evidence="2 3">
    <name type="scientific">Salvia divinorum</name>
    <name type="common">Maria pastora</name>
    <name type="synonym">Diviner's sage</name>
    <dbReference type="NCBI Taxonomy" id="28513"/>
    <lineage>
        <taxon>Eukaryota</taxon>
        <taxon>Viridiplantae</taxon>
        <taxon>Streptophyta</taxon>
        <taxon>Embryophyta</taxon>
        <taxon>Tracheophyta</taxon>
        <taxon>Spermatophyta</taxon>
        <taxon>Magnoliopsida</taxon>
        <taxon>eudicotyledons</taxon>
        <taxon>Gunneridae</taxon>
        <taxon>Pentapetalae</taxon>
        <taxon>asterids</taxon>
        <taxon>lamiids</taxon>
        <taxon>Lamiales</taxon>
        <taxon>Lamiaceae</taxon>
        <taxon>Nepetoideae</taxon>
        <taxon>Mentheae</taxon>
        <taxon>Salviinae</taxon>
        <taxon>Salvia</taxon>
        <taxon>Salvia subgen. Calosphace</taxon>
    </lineage>
</organism>
<accession>A0ABD1HUU7</accession>
<feature type="region of interest" description="Disordered" evidence="1">
    <location>
        <begin position="216"/>
        <end position="261"/>
    </location>
</feature>
<feature type="compositionally biased region" description="Low complexity" evidence="1">
    <location>
        <begin position="231"/>
        <end position="240"/>
    </location>
</feature>
<proteinExistence type="predicted"/>
<dbReference type="PANTHER" id="PTHR37610:SF38">
    <property type="entry name" value="RETROTRANSPOSON COPIA-LIKE N-TERMINAL DOMAIN-CONTAINING PROTEIN"/>
    <property type="match status" value="1"/>
</dbReference>
<gene>
    <name evidence="2" type="ORF">AAHA92_09664</name>
</gene>
<reference evidence="2 3" key="1">
    <citation type="submission" date="2024-06" db="EMBL/GenBank/DDBJ databases">
        <title>A chromosome level genome sequence of Diviner's sage (Salvia divinorum).</title>
        <authorList>
            <person name="Ford S.A."/>
            <person name="Ro D.-K."/>
            <person name="Ness R.W."/>
            <person name="Phillips M.A."/>
        </authorList>
    </citation>
    <scope>NUCLEOTIDE SEQUENCE [LARGE SCALE GENOMIC DNA]</scope>
    <source>
        <strain evidence="2">SAF-2024a</strain>
        <tissue evidence="2">Leaf</tissue>
    </source>
</reference>
<dbReference type="PANTHER" id="PTHR37610">
    <property type="entry name" value="CCHC-TYPE DOMAIN-CONTAINING PROTEIN"/>
    <property type="match status" value="1"/>
</dbReference>
<feature type="compositionally biased region" description="Polar residues" evidence="1">
    <location>
        <begin position="251"/>
        <end position="261"/>
    </location>
</feature>
<name>A0ABD1HUU7_SALDI</name>
<dbReference type="AlphaFoldDB" id="A0ABD1HUU7"/>
<keyword evidence="3" id="KW-1185">Reference proteome</keyword>
<evidence type="ECO:0000313" key="2">
    <source>
        <dbReference type="EMBL" id="KAL1559308.1"/>
    </source>
</evidence>
<dbReference type="Proteomes" id="UP001567538">
    <property type="component" value="Unassembled WGS sequence"/>
</dbReference>
<evidence type="ECO:0000313" key="3">
    <source>
        <dbReference type="Proteomes" id="UP001567538"/>
    </source>
</evidence>
<evidence type="ECO:0008006" key="4">
    <source>
        <dbReference type="Google" id="ProtNLM"/>
    </source>
</evidence>
<comment type="caution">
    <text evidence="2">The sequence shown here is derived from an EMBL/GenBank/DDBJ whole genome shotgun (WGS) entry which is preliminary data.</text>
</comment>
<evidence type="ECO:0000256" key="1">
    <source>
        <dbReference type="SAM" id="MobiDB-lite"/>
    </source>
</evidence>
<protein>
    <recommendedName>
        <fullName evidence="4">Retrotransposon Copia-like N-terminal domain-containing protein</fullName>
    </recommendedName>
</protein>